<accession>A0A7C4XLL7</accession>
<dbReference type="AlphaFoldDB" id="A0A7C4XLL7"/>
<dbReference type="Pfam" id="PF09312">
    <property type="entry name" value="SurA_N"/>
    <property type="match status" value="1"/>
</dbReference>
<reference evidence="9" key="1">
    <citation type="journal article" date="2020" name="mSystems">
        <title>Genome- and Community-Level Interaction Insights into Carbon Utilization and Element Cycling Functions of Hydrothermarchaeota in Hydrothermal Sediment.</title>
        <authorList>
            <person name="Zhou Z."/>
            <person name="Liu Y."/>
            <person name="Xu W."/>
            <person name="Pan J."/>
            <person name="Luo Z.H."/>
            <person name="Li M."/>
        </authorList>
    </citation>
    <scope>NUCLEOTIDE SEQUENCE [LARGE SCALE GENOMIC DNA]</scope>
    <source>
        <strain evidence="9">SpSt-774</strain>
    </source>
</reference>
<dbReference type="SUPFAM" id="SSF54534">
    <property type="entry name" value="FKBP-like"/>
    <property type="match status" value="2"/>
</dbReference>
<evidence type="ECO:0000256" key="4">
    <source>
        <dbReference type="ARBA" id="ARBA00022764"/>
    </source>
</evidence>
<keyword evidence="4" id="KW-0574">Periplasm</keyword>
<evidence type="ECO:0000256" key="1">
    <source>
        <dbReference type="ARBA" id="ARBA00000971"/>
    </source>
</evidence>
<dbReference type="Pfam" id="PF00639">
    <property type="entry name" value="Rotamase"/>
    <property type="match status" value="2"/>
</dbReference>
<dbReference type="PROSITE" id="PS50198">
    <property type="entry name" value="PPIC_PPIASE_2"/>
    <property type="match status" value="2"/>
</dbReference>
<dbReference type="InterPro" id="IPR027304">
    <property type="entry name" value="Trigger_fact/SurA_dom_sf"/>
</dbReference>
<dbReference type="GO" id="GO:0003755">
    <property type="term" value="F:peptidyl-prolyl cis-trans isomerase activity"/>
    <property type="evidence" value="ECO:0007669"/>
    <property type="project" value="UniProtKB-KW"/>
</dbReference>
<dbReference type="SUPFAM" id="SSF109998">
    <property type="entry name" value="Triger factor/SurA peptide-binding domain-like"/>
    <property type="match status" value="1"/>
</dbReference>
<dbReference type="InterPro" id="IPR046357">
    <property type="entry name" value="PPIase_dom_sf"/>
</dbReference>
<sequence length="412" mass="47690">MMLFFLIFAAQADQIAAIVGDEVVLESEVSEYAEFLSNDPMAQRMFTNYQELRDYVIQELVSRKLLFNQAEVESITISNEEVQDRVKEVMEEVKKRFPSEADFFKALEEQGLTLEELNLKYTENIRIELVMRQLIQKKFATKITISPVAVKNFYEDNKDSIAVVPGRIKLAHILLAIRPSEEAMKDAFQRALEVYQLLMSGGEFGVIAREFSEDENSKRNGGMLGRVKKGETFEEFEKVIFSLKPGIVSTPFPTRLGYHIVEILNKGRDWVLARQILIKVAITKADTMRCENLARKIVEQIKKGADFDSLAKQYSNASNIDLGEFFIKQFTPPYDEIVAKLKPGEISEPILTPEGFHLLYAREKTEEKFLTFEEMRDQIYQYLYQQELQRLYNQLVDELKSKTYVKVFPLKD</sequence>
<evidence type="ECO:0000256" key="6">
    <source>
        <dbReference type="ARBA" id="ARBA00023235"/>
    </source>
</evidence>
<dbReference type="Gene3D" id="1.10.4030.10">
    <property type="entry name" value="Porin chaperone SurA, peptide-binding domain"/>
    <property type="match status" value="1"/>
</dbReference>
<protein>
    <recommendedName>
        <fullName evidence="2">peptidylprolyl isomerase</fullName>
        <ecNumber evidence="2">5.2.1.8</ecNumber>
    </recommendedName>
</protein>
<dbReference type="EC" id="5.2.1.8" evidence="2"/>
<evidence type="ECO:0000256" key="3">
    <source>
        <dbReference type="ARBA" id="ARBA00022729"/>
    </source>
</evidence>
<evidence type="ECO:0000313" key="9">
    <source>
        <dbReference type="EMBL" id="HGV98197.1"/>
    </source>
</evidence>
<name>A0A7C4XLL7_UNCW3</name>
<feature type="domain" description="PpiC" evidence="8">
    <location>
        <begin position="165"/>
        <end position="265"/>
    </location>
</feature>
<dbReference type="EMBL" id="DTGZ01000146">
    <property type="protein sequence ID" value="HGV98197.1"/>
    <property type="molecule type" value="Genomic_DNA"/>
</dbReference>
<comment type="caution">
    <text evidence="9">The sequence shown here is derived from an EMBL/GenBank/DDBJ whole genome shotgun (WGS) entry which is preliminary data.</text>
</comment>
<evidence type="ECO:0000256" key="5">
    <source>
        <dbReference type="ARBA" id="ARBA00023110"/>
    </source>
</evidence>
<dbReference type="InterPro" id="IPR000297">
    <property type="entry name" value="PPIase_PpiC"/>
</dbReference>
<evidence type="ECO:0000256" key="7">
    <source>
        <dbReference type="PROSITE-ProRule" id="PRU00278"/>
    </source>
</evidence>
<comment type="catalytic activity">
    <reaction evidence="1">
        <text>[protein]-peptidylproline (omega=180) = [protein]-peptidylproline (omega=0)</text>
        <dbReference type="Rhea" id="RHEA:16237"/>
        <dbReference type="Rhea" id="RHEA-COMP:10747"/>
        <dbReference type="Rhea" id="RHEA-COMP:10748"/>
        <dbReference type="ChEBI" id="CHEBI:83833"/>
        <dbReference type="ChEBI" id="CHEBI:83834"/>
        <dbReference type="EC" id="5.2.1.8"/>
    </reaction>
</comment>
<dbReference type="PANTHER" id="PTHR47245">
    <property type="entry name" value="PEPTIDYLPROLYL ISOMERASE"/>
    <property type="match status" value="1"/>
</dbReference>
<proteinExistence type="predicted"/>
<evidence type="ECO:0000259" key="8">
    <source>
        <dbReference type="PROSITE" id="PS50198"/>
    </source>
</evidence>
<evidence type="ECO:0000256" key="2">
    <source>
        <dbReference type="ARBA" id="ARBA00013194"/>
    </source>
</evidence>
<keyword evidence="6 7" id="KW-0413">Isomerase</keyword>
<keyword evidence="5 7" id="KW-0697">Rotamase</keyword>
<organism evidence="9">
    <name type="scientific">candidate division WOR-3 bacterium</name>
    <dbReference type="NCBI Taxonomy" id="2052148"/>
    <lineage>
        <taxon>Bacteria</taxon>
        <taxon>Bacteria division WOR-3</taxon>
    </lineage>
</organism>
<dbReference type="InterPro" id="IPR015391">
    <property type="entry name" value="SurA_N"/>
</dbReference>
<keyword evidence="3" id="KW-0732">Signal</keyword>
<dbReference type="PANTHER" id="PTHR47245:SF1">
    <property type="entry name" value="FOLDASE PROTEIN PRSA"/>
    <property type="match status" value="1"/>
</dbReference>
<feature type="domain" description="PpiC" evidence="8">
    <location>
        <begin position="268"/>
        <end position="363"/>
    </location>
</feature>
<gene>
    <name evidence="9" type="ORF">ENV60_07870</name>
</gene>
<dbReference type="Gene3D" id="3.10.50.40">
    <property type="match status" value="2"/>
</dbReference>
<dbReference type="InterPro" id="IPR050245">
    <property type="entry name" value="PrsA_foldase"/>
</dbReference>